<keyword evidence="3" id="KW-0378">Hydrolase</keyword>
<dbReference type="STRING" id="1076935.U4LHW7"/>
<evidence type="ECO:0000313" key="8">
    <source>
        <dbReference type="Proteomes" id="UP000018144"/>
    </source>
</evidence>
<keyword evidence="2" id="KW-0540">Nuclease</keyword>
<dbReference type="InterPro" id="IPR012337">
    <property type="entry name" value="RNaseH-like_sf"/>
</dbReference>
<dbReference type="Proteomes" id="UP000018144">
    <property type="component" value="Unassembled WGS sequence"/>
</dbReference>
<keyword evidence="8" id="KW-1185">Reference proteome</keyword>
<organism evidence="7 8">
    <name type="scientific">Pyronema omphalodes (strain CBS 100304)</name>
    <name type="common">Pyronema confluens</name>
    <dbReference type="NCBI Taxonomy" id="1076935"/>
    <lineage>
        <taxon>Eukaryota</taxon>
        <taxon>Fungi</taxon>
        <taxon>Dikarya</taxon>
        <taxon>Ascomycota</taxon>
        <taxon>Pezizomycotina</taxon>
        <taxon>Pezizomycetes</taxon>
        <taxon>Pezizales</taxon>
        <taxon>Pyronemataceae</taxon>
        <taxon>Pyronema</taxon>
    </lineage>
</organism>
<dbReference type="PANTHER" id="PTHR12801:SF112">
    <property type="entry name" value="RNA EXONUCLEASE 3"/>
    <property type="match status" value="1"/>
</dbReference>
<evidence type="ECO:0000256" key="2">
    <source>
        <dbReference type="ARBA" id="ARBA00022722"/>
    </source>
</evidence>
<gene>
    <name evidence="7" type="ORF">PCON_10867</name>
</gene>
<dbReference type="SMART" id="SM00479">
    <property type="entry name" value="EXOIII"/>
    <property type="match status" value="1"/>
</dbReference>
<dbReference type="OrthoDB" id="3996471at2759"/>
<dbReference type="AlphaFoldDB" id="U4LHW7"/>
<dbReference type="GO" id="GO:0005634">
    <property type="term" value="C:nucleus"/>
    <property type="evidence" value="ECO:0007669"/>
    <property type="project" value="TreeGrafter"/>
</dbReference>
<protein>
    <submittedName>
        <fullName evidence="7">Similar to RNA exonuclease 3 acc. no. Q4WYA1</fullName>
    </submittedName>
</protein>
<evidence type="ECO:0000256" key="4">
    <source>
        <dbReference type="ARBA" id="ARBA00022839"/>
    </source>
</evidence>
<sequence>MFRPLNLFSDAADNPVPCPALLDNLPCPILRCLFSHELKPPPRGPPSLSQKSNAVSPVTVDQRSHSPPARPAGLSAAEKKLKEIVEGKKTQDITVGKRKAVSPQRSQQGVITNPTSDDGHLSKRRASGATSLAEVSDIEWPTLAQSAGKPSRSKSPDTSPTTKAASSRTLKRPASGSPIASTPPKTDPLKRPKVTAPSPTPKATAPSPTPKSTTTKTAEDAKTKATAMATQTLNPRLVARSPAPHAQRLKYLQILQAELTRLSGNPKSEASQQKIIMKCLDLEEEIATKKREIYRQSISNLCMRYKKATPADYAKELEEEKRKAAPPPEPTPLSRFGLDNNKPALTTGLPKAVEITRLKDFIHKPEVLKTHGYILTPPTAAEIASASDGVAASGGYEQCERCMQRFQVFPGRRESDGALTTCGNCVYHHGRKFLYRSSKAATTSEQRWSCCQSVVGFDPGCETAPHHVFKVSSAARLALSLNFAHTPVNPKLKAERALALDCEMGYTTHGLELVRITATAFPSGKTVIDALVKPYGVILDLNSRFSGVTAEMMRAAPPWKATEPYPDAATTDLLNPTMFAAPKQLGYLSSPELARKALWHYIGPETVLIGHALENDLMHLRMCHENVVDTIILFPHVKGFPMRNKLKFLVERELGREIQQDSVIGHDSATDARCAAELVRRRIRDEEERKK</sequence>
<feature type="compositionally biased region" description="Polar residues" evidence="5">
    <location>
        <begin position="156"/>
        <end position="168"/>
    </location>
</feature>
<feature type="compositionally biased region" description="Polar residues" evidence="5">
    <location>
        <begin position="47"/>
        <end position="61"/>
    </location>
</feature>
<dbReference type="CDD" id="cd06145">
    <property type="entry name" value="REX1_like"/>
    <property type="match status" value="1"/>
</dbReference>
<feature type="compositionally biased region" description="Low complexity" evidence="5">
    <location>
        <begin position="195"/>
        <end position="216"/>
    </location>
</feature>
<feature type="region of interest" description="Disordered" evidence="5">
    <location>
        <begin position="41"/>
        <end position="242"/>
    </location>
</feature>
<evidence type="ECO:0000256" key="5">
    <source>
        <dbReference type="SAM" id="MobiDB-lite"/>
    </source>
</evidence>
<dbReference type="GO" id="GO:0003676">
    <property type="term" value="F:nucleic acid binding"/>
    <property type="evidence" value="ECO:0007669"/>
    <property type="project" value="InterPro"/>
</dbReference>
<keyword evidence="4 7" id="KW-0269">Exonuclease</keyword>
<name>U4LHW7_PYROM</name>
<dbReference type="InterPro" id="IPR047021">
    <property type="entry name" value="REXO1/3/4-like"/>
</dbReference>
<evidence type="ECO:0000256" key="3">
    <source>
        <dbReference type="ARBA" id="ARBA00022801"/>
    </source>
</evidence>
<dbReference type="PANTHER" id="PTHR12801">
    <property type="entry name" value="RNA EXONUCLEASE REXO1 / RECO3 FAMILY MEMBER-RELATED"/>
    <property type="match status" value="1"/>
</dbReference>
<dbReference type="eggNOG" id="KOG2248">
    <property type="taxonomic scope" value="Eukaryota"/>
</dbReference>
<reference evidence="7 8" key="1">
    <citation type="journal article" date="2013" name="PLoS Genet.">
        <title>The genome and development-dependent transcriptomes of Pyronema confluens: a window into fungal evolution.</title>
        <authorList>
            <person name="Traeger S."/>
            <person name="Altegoer F."/>
            <person name="Freitag M."/>
            <person name="Gabaldon T."/>
            <person name="Kempken F."/>
            <person name="Kumar A."/>
            <person name="Marcet-Houben M."/>
            <person name="Poggeler S."/>
            <person name="Stajich J.E."/>
            <person name="Nowrousian M."/>
        </authorList>
    </citation>
    <scope>NUCLEOTIDE SEQUENCE [LARGE SCALE GENOMIC DNA]</scope>
    <source>
        <strain evidence="8">CBS 100304</strain>
        <tissue evidence="7">Vegetative mycelium</tissue>
    </source>
</reference>
<proteinExistence type="inferred from homology"/>
<dbReference type="OMA" id="GQCTYHP"/>
<feature type="compositionally biased region" description="Basic and acidic residues" evidence="5">
    <location>
        <begin position="77"/>
        <end position="91"/>
    </location>
</feature>
<dbReference type="Gene3D" id="3.30.420.10">
    <property type="entry name" value="Ribonuclease H-like superfamily/Ribonuclease H"/>
    <property type="match status" value="1"/>
</dbReference>
<feature type="domain" description="Exonuclease" evidence="6">
    <location>
        <begin position="496"/>
        <end position="688"/>
    </location>
</feature>
<evidence type="ECO:0000259" key="6">
    <source>
        <dbReference type="SMART" id="SM00479"/>
    </source>
</evidence>
<dbReference type="SUPFAM" id="SSF53098">
    <property type="entry name" value="Ribonuclease H-like"/>
    <property type="match status" value="1"/>
</dbReference>
<feature type="region of interest" description="Disordered" evidence="5">
    <location>
        <begin position="316"/>
        <end position="341"/>
    </location>
</feature>
<dbReference type="InterPro" id="IPR036397">
    <property type="entry name" value="RNaseH_sf"/>
</dbReference>
<accession>U4LHW7</accession>
<dbReference type="InterPro" id="IPR034922">
    <property type="entry name" value="REX1-like_exo"/>
</dbReference>
<feature type="compositionally biased region" description="Polar residues" evidence="5">
    <location>
        <begin position="103"/>
        <end position="116"/>
    </location>
</feature>
<comment type="similarity">
    <text evidence="1">Belongs to the REXO1/REXO3 family.</text>
</comment>
<dbReference type="GO" id="GO:0004527">
    <property type="term" value="F:exonuclease activity"/>
    <property type="evidence" value="ECO:0007669"/>
    <property type="project" value="UniProtKB-KW"/>
</dbReference>
<dbReference type="EMBL" id="HF935604">
    <property type="protein sequence ID" value="CCX31518.1"/>
    <property type="molecule type" value="Genomic_DNA"/>
</dbReference>
<evidence type="ECO:0000313" key="7">
    <source>
        <dbReference type="EMBL" id="CCX31518.1"/>
    </source>
</evidence>
<dbReference type="InterPro" id="IPR013520">
    <property type="entry name" value="Ribonucl_H"/>
</dbReference>
<evidence type="ECO:0000256" key="1">
    <source>
        <dbReference type="ARBA" id="ARBA00006357"/>
    </source>
</evidence>